<accession>V4HE27</accession>
<comment type="caution">
    <text evidence="1">The sequence shown here is derived from an EMBL/GenBank/DDBJ whole genome shotgun (WGS) entry which is preliminary data.</text>
</comment>
<reference evidence="1 2" key="1">
    <citation type="journal article" date="2013" name="Genome Announc.">
        <title>Draft Genome Sequence of 'Candidatus Halobonum tyrrellensis' Strain G22, Isolated from the Hypersaline Waters of Lake Tyrrell, Australia.</title>
        <authorList>
            <person name="Ugalde J.A."/>
            <person name="Narasingarao P."/>
            <person name="Kuo S."/>
            <person name="Podell S."/>
            <person name="Allen E.E."/>
        </authorList>
    </citation>
    <scope>NUCLEOTIDE SEQUENCE [LARGE SCALE GENOMIC DNA]</scope>
    <source>
        <strain evidence="1 2">G22</strain>
    </source>
</reference>
<evidence type="ECO:0000313" key="2">
    <source>
        <dbReference type="Proteomes" id="UP000017840"/>
    </source>
</evidence>
<dbReference type="RefSeq" id="WP_023393895.1">
    <property type="nucleotide sequence ID" value="NZ_ASGZ01000021.1"/>
</dbReference>
<organism evidence="1 2">
    <name type="scientific">Candidatus Halobonum tyrrellensis G22</name>
    <dbReference type="NCBI Taxonomy" id="1324957"/>
    <lineage>
        <taxon>Archaea</taxon>
        <taxon>Methanobacteriati</taxon>
        <taxon>Methanobacteriota</taxon>
        <taxon>Stenosarchaea group</taxon>
        <taxon>Halobacteria</taxon>
        <taxon>Halobacteriales</taxon>
        <taxon>Haloferacaceae</taxon>
        <taxon>Candidatus Halobonum</taxon>
    </lineage>
</organism>
<proteinExistence type="predicted"/>
<sequence>MSNPESEGDITFFEYIDRLAAEKDIARDSIEYAELIEEKKPLYILTTDEFGPFERRRLAIWDVQKIIRFACDQYEDAYERALEHNKGGNTDSIPFEPAEIAEFNARYTTGNMLLLAYTLAYEFVVDLSAELARDNDLGSEQKSVSQMKKKEVTERLYEAGVIDDDLKGHIQHVANRRNELTHDIEERYLLSNFADDLVKDTARPLYAVDGLFHIKFDEHAYIPAVEMQEE</sequence>
<evidence type="ECO:0000313" key="1">
    <source>
        <dbReference type="EMBL" id="ESP88920.1"/>
    </source>
</evidence>
<dbReference type="AlphaFoldDB" id="V4HE27"/>
<protein>
    <submittedName>
        <fullName evidence="1">Uncharacterized protein</fullName>
    </submittedName>
</protein>
<dbReference type="EMBL" id="ASGZ01000021">
    <property type="protein sequence ID" value="ESP88920.1"/>
    <property type="molecule type" value="Genomic_DNA"/>
</dbReference>
<name>V4HE27_9EURY</name>
<gene>
    <name evidence="1" type="ORF">K933_06538</name>
</gene>
<keyword evidence="2" id="KW-1185">Reference proteome</keyword>
<dbReference type="Proteomes" id="UP000017840">
    <property type="component" value="Unassembled WGS sequence"/>
</dbReference>